<proteinExistence type="predicted"/>
<dbReference type="Proteomes" id="UP000662814">
    <property type="component" value="Chromosome"/>
</dbReference>
<dbReference type="PANTHER" id="PTHR30204">
    <property type="entry name" value="REDOX-CYCLING DRUG-SENSING TRANSCRIPTIONAL ACTIVATOR SOXR"/>
    <property type="match status" value="1"/>
</dbReference>
<sequence length="124" mass="13858">MKIGELSKRTGIPTRMLRYYEQQELITPVRSENGYRSYSEDDVGRARQIRGLVQSGLTTRLAKVVLETQAACASDAHVSCSQELAELLAAELSALECRISSLSKSRDTVREFLKRAEHDDLVAN</sequence>
<name>A0ABX6YKR0_9MICO</name>
<dbReference type="Pfam" id="PF13411">
    <property type="entry name" value="MerR_1"/>
    <property type="match status" value="1"/>
</dbReference>
<dbReference type="InterPro" id="IPR009061">
    <property type="entry name" value="DNA-bd_dom_put_sf"/>
</dbReference>
<gene>
    <name evidence="3" type="ORF">HCR76_04085</name>
</gene>
<keyword evidence="4" id="KW-1185">Reference proteome</keyword>
<reference evidence="3 4" key="1">
    <citation type="submission" date="2020-12" db="EMBL/GenBank/DDBJ databases">
        <title>Microbacterium sp. HY060.</title>
        <authorList>
            <person name="Zhou J."/>
        </authorList>
    </citation>
    <scope>NUCLEOTIDE SEQUENCE [LARGE SCALE GENOMIC DNA]</scope>
    <source>
        <strain evidence="3 4">HY60</strain>
    </source>
</reference>
<dbReference type="RefSeq" id="WP_166988464.1">
    <property type="nucleotide sequence ID" value="NZ_CP061169.1"/>
</dbReference>
<evidence type="ECO:0000256" key="1">
    <source>
        <dbReference type="ARBA" id="ARBA00023125"/>
    </source>
</evidence>
<accession>A0ABX6YKR0</accession>
<keyword evidence="1" id="KW-0238">DNA-binding</keyword>
<dbReference type="InterPro" id="IPR000551">
    <property type="entry name" value="MerR-type_HTH_dom"/>
</dbReference>
<dbReference type="PRINTS" id="PR00040">
    <property type="entry name" value="HTHMERR"/>
</dbReference>
<dbReference type="Gene3D" id="1.10.1660.10">
    <property type="match status" value="1"/>
</dbReference>
<evidence type="ECO:0000259" key="2">
    <source>
        <dbReference type="PROSITE" id="PS50937"/>
    </source>
</evidence>
<evidence type="ECO:0000313" key="4">
    <source>
        <dbReference type="Proteomes" id="UP000662814"/>
    </source>
</evidence>
<dbReference type="PANTHER" id="PTHR30204:SF93">
    <property type="entry name" value="HTH MERR-TYPE DOMAIN-CONTAINING PROTEIN"/>
    <property type="match status" value="1"/>
</dbReference>
<feature type="domain" description="HTH merR-type" evidence="2">
    <location>
        <begin position="1"/>
        <end position="68"/>
    </location>
</feature>
<dbReference type="InterPro" id="IPR047057">
    <property type="entry name" value="MerR_fam"/>
</dbReference>
<evidence type="ECO:0000313" key="3">
    <source>
        <dbReference type="EMBL" id="QPZ39250.1"/>
    </source>
</evidence>
<dbReference type="SMART" id="SM00422">
    <property type="entry name" value="HTH_MERR"/>
    <property type="match status" value="1"/>
</dbReference>
<protein>
    <submittedName>
        <fullName evidence="3">MerR family transcriptional regulator</fullName>
    </submittedName>
</protein>
<organism evidence="3 4">
    <name type="scientific">Paramicrobacterium chengjingii</name>
    <dbReference type="NCBI Taxonomy" id="2769067"/>
    <lineage>
        <taxon>Bacteria</taxon>
        <taxon>Bacillati</taxon>
        <taxon>Actinomycetota</taxon>
        <taxon>Actinomycetes</taxon>
        <taxon>Micrococcales</taxon>
        <taxon>Microbacteriaceae</taxon>
        <taxon>Paramicrobacterium</taxon>
    </lineage>
</organism>
<dbReference type="EMBL" id="CP061169">
    <property type="protein sequence ID" value="QPZ39250.1"/>
    <property type="molecule type" value="Genomic_DNA"/>
</dbReference>
<dbReference type="PROSITE" id="PS50937">
    <property type="entry name" value="HTH_MERR_2"/>
    <property type="match status" value="1"/>
</dbReference>
<dbReference type="SUPFAM" id="SSF46955">
    <property type="entry name" value="Putative DNA-binding domain"/>
    <property type="match status" value="1"/>
</dbReference>